<reference evidence="1 2" key="2">
    <citation type="journal article" date="2012" name="PLoS Pathog.">
        <title>Diverse lifestyles and strategies of plant pathogenesis encoded in the genomes of eighteen Dothideomycetes fungi.</title>
        <authorList>
            <person name="Ohm R.A."/>
            <person name="Feau N."/>
            <person name="Henrissat B."/>
            <person name="Schoch C.L."/>
            <person name="Horwitz B.A."/>
            <person name="Barry K.W."/>
            <person name="Condon B.J."/>
            <person name="Copeland A.C."/>
            <person name="Dhillon B."/>
            <person name="Glaser F."/>
            <person name="Hesse C.N."/>
            <person name="Kosti I."/>
            <person name="LaButti K."/>
            <person name="Lindquist E.A."/>
            <person name="Lucas S."/>
            <person name="Salamov A.A."/>
            <person name="Bradshaw R.E."/>
            <person name="Ciuffetti L."/>
            <person name="Hamelin R.C."/>
            <person name="Kema G.H.J."/>
            <person name="Lawrence C."/>
            <person name="Scott J.A."/>
            <person name="Spatafora J.W."/>
            <person name="Turgeon B.G."/>
            <person name="de Wit P.J.G.M."/>
            <person name="Zhong S."/>
            <person name="Goodwin S.B."/>
            <person name="Grigoriev I.V."/>
        </authorList>
    </citation>
    <scope>NUCLEOTIDE SEQUENCE [LARGE SCALE GENOMIC DNA]</scope>
    <source>
        <strain evidence="2">NZE10 / CBS 128990</strain>
    </source>
</reference>
<proteinExistence type="predicted"/>
<gene>
    <name evidence="1" type="ORF">DOTSEDRAFT_75942</name>
</gene>
<dbReference type="AlphaFoldDB" id="N1PDT2"/>
<reference evidence="2" key="1">
    <citation type="journal article" date="2012" name="PLoS Genet.">
        <title>The genomes of the fungal plant pathogens Cladosporium fulvum and Dothistroma septosporum reveal adaptation to different hosts and lifestyles but also signatures of common ancestry.</title>
        <authorList>
            <person name="de Wit P.J.G.M."/>
            <person name="van der Burgt A."/>
            <person name="Oekmen B."/>
            <person name="Stergiopoulos I."/>
            <person name="Abd-Elsalam K.A."/>
            <person name="Aerts A.L."/>
            <person name="Bahkali A.H."/>
            <person name="Beenen H.G."/>
            <person name="Chettri P."/>
            <person name="Cox M.P."/>
            <person name="Datema E."/>
            <person name="de Vries R.P."/>
            <person name="Dhillon B."/>
            <person name="Ganley A.R."/>
            <person name="Griffiths S.A."/>
            <person name="Guo Y."/>
            <person name="Hamelin R.C."/>
            <person name="Henrissat B."/>
            <person name="Kabir M.S."/>
            <person name="Jashni M.K."/>
            <person name="Kema G."/>
            <person name="Klaubauf S."/>
            <person name="Lapidus A."/>
            <person name="Levasseur A."/>
            <person name="Lindquist E."/>
            <person name="Mehrabi R."/>
            <person name="Ohm R.A."/>
            <person name="Owen T.J."/>
            <person name="Salamov A."/>
            <person name="Schwelm A."/>
            <person name="Schijlen E."/>
            <person name="Sun H."/>
            <person name="van den Burg H.A."/>
            <person name="van Ham R.C.H.J."/>
            <person name="Zhang S."/>
            <person name="Goodwin S.B."/>
            <person name="Grigoriev I.V."/>
            <person name="Collemare J."/>
            <person name="Bradshaw R.E."/>
        </authorList>
    </citation>
    <scope>NUCLEOTIDE SEQUENCE [LARGE SCALE GENOMIC DNA]</scope>
    <source>
        <strain evidence="2">NZE10 / CBS 128990</strain>
    </source>
</reference>
<dbReference type="HOGENOM" id="CLU_2038010_0_0_1"/>
<dbReference type="EMBL" id="KB446547">
    <property type="protein sequence ID" value="EME38599.1"/>
    <property type="molecule type" value="Genomic_DNA"/>
</dbReference>
<dbReference type="Proteomes" id="UP000016933">
    <property type="component" value="Unassembled WGS sequence"/>
</dbReference>
<evidence type="ECO:0000313" key="2">
    <source>
        <dbReference type="Proteomes" id="UP000016933"/>
    </source>
</evidence>
<organism evidence="1 2">
    <name type="scientific">Dothistroma septosporum (strain NZE10 / CBS 128990)</name>
    <name type="common">Red band needle blight fungus</name>
    <name type="synonym">Mycosphaerella pini</name>
    <dbReference type="NCBI Taxonomy" id="675120"/>
    <lineage>
        <taxon>Eukaryota</taxon>
        <taxon>Fungi</taxon>
        <taxon>Dikarya</taxon>
        <taxon>Ascomycota</taxon>
        <taxon>Pezizomycotina</taxon>
        <taxon>Dothideomycetes</taxon>
        <taxon>Dothideomycetidae</taxon>
        <taxon>Mycosphaerellales</taxon>
        <taxon>Mycosphaerellaceae</taxon>
        <taxon>Dothistroma</taxon>
    </lineage>
</organism>
<evidence type="ECO:0000313" key="1">
    <source>
        <dbReference type="EMBL" id="EME38599.1"/>
    </source>
</evidence>
<protein>
    <submittedName>
        <fullName evidence="1">Uncharacterized protein</fullName>
    </submittedName>
</protein>
<name>N1PDT2_DOTSN</name>
<dbReference type="eggNOG" id="ENOG502RCTC">
    <property type="taxonomic scope" value="Eukaryota"/>
</dbReference>
<dbReference type="OMA" id="ATHTYRR"/>
<accession>N1PDT2</accession>
<sequence>MPTMADNGQLPPTTLRNANYIILTLVIFTQIMEYIKGSPFSERFSSLYTFGASYYCVHSSQHDLSNLELFVMEAMSVTTQITCLRAGSPWSVHLNYALAALALFVAATHTYRRRPAVREVR</sequence>
<keyword evidence="2" id="KW-1185">Reference proteome</keyword>